<evidence type="ECO:0000259" key="2">
    <source>
        <dbReference type="Pfam" id="PF13435"/>
    </source>
</evidence>
<keyword evidence="1" id="KW-0472">Membrane</keyword>
<evidence type="ECO:0000313" key="4">
    <source>
        <dbReference type="Proteomes" id="UP000185812"/>
    </source>
</evidence>
<keyword evidence="1" id="KW-1133">Transmembrane helix</keyword>
<name>A0A1M6SX99_9BACT</name>
<organism evidence="3 4">
    <name type="scientific">Rhodothermus profundi</name>
    <dbReference type="NCBI Taxonomy" id="633813"/>
    <lineage>
        <taxon>Bacteria</taxon>
        <taxon>Pseudomonadati</taxon>
        <taxon>Rhodothermota</taxon>
        <taxon>Rhodothermia</taxon>
        <taxon>Rhodothermales</taxon>
        <taxon>Rhodothermaceae</taxon>
        <taxon>Rhodothermus</taxon>
    </lineage>
</organism>
<feature type="transmembrane region" description="Helical" evidence="1">
    <location>
        <begin position="119"/>
        <end position="138"/>
    </location>
</feature>
<dbReference type="SUPFAM" id="SSF48695">
    <property type="entry name" value="Multiheme cytochromes"/>
    <property type="match status" value="1"/>
</dbReference>
<keyword evidence="4" id="KW-1185">Reference proteome</keyword>
<dbReference type="InterPro" id="IPR023155">
    <property type="entry name" value="Cyt_c-552/4"/>
</dbReference>
<evidence type="ECO:0000256" key="1">
    <source>
        <dbReference type="SAM" id="Phobius"/>
    </source>
</evidence>
<feature type="transmembrane region" description="Helical" evidence="1">
    <location>
        <begin position="15"/>
        <end position="36"/>
    </location>
</feature>
<gene>
    <name evidence="3" type="ORF">SAMN04488087_1264</name>
</gene>
<accession>A0A1M6SX99</accession>
<feature type="transmembrane region" description="Helical" evidence="1">
    <location>
        <begin position="42"/>
        <end position="63"/>
    </location>
</feature>
<dbReference type="Proteomes" id="UP000185812">
    <property type="component" value="Unassembled WGS sequence"/>
</dbReference>
<proteinExistence type="predicted"/>
<dbReference type="AlphaFoldDB" id="A0A1M6SX99"/>
<dbReference type="EMBL" id="FRAU01000003">
    <property type="protein sequence ID" value="SHK49287.1"/>
    <property type="molecule type" value="Genomic_DNA"/>
</dbReference>
<protein>
    <submittedName>
        <fullName evidence="3">Cytochrome c554 and c-prime</fullName>
    </submittedName>
</protein>
<dbReference type="InterPro" id="IPR036280">
    <property type="entry name" value="Multihaem_cyt_sf"/>
</dbReference>
<reference evidence="4" key="1">
    <citation type="submission" date="2016-11" db="EMBL/GenBank/DDBJ databases">
        <authorList>
            <person name="Varghese N."/>
            <person name="Submissions S."/>
        </authorList>
    </citation>
    <scope>NUCLEOTIDE SEQUENCE [LARGE SCALE GENOMIC DNA]</scope>
    <source>
        <strain evidence="4">DSM 22212</strain>
    </source>
</reference>
<dbReference type="RefSeq" id="WP_072715112.1">
    <property type="nucleotide sequence ID" value="NZ_FRAU01000003.1"/>
</dbReference>
<feature type="transmembrane region" description="Helical" evidence="1">
    <location>
        <begin position="159"/>
        <end position="181"/>
    </location>
</feature>
<sequence length="664" mass="75255">MQSDHPRAQEWQRRLLWWVGGLLLFETISGLGIYLLPFSVSSQVIVLLHTAGGLVFTVPYLWYQGRHWWVYRRMPWNHLVVLGYAGMGATLVAIVSGLVLTGQALWGTRIHYGWSRVHLWATFALIVTVVPHVVWIMVRDHRARKREAMRPVLVAQRHFSMAVTGLTLGLFGVVVALAYVYRAPVRYVDLPSDYSYLYGPDRPFAPSLARTVNNKAIPAEMLGGSASCGRSGCHEQIYQEWLPSAHRYAAVDPLFRRVQHVMGTQNGAESTRYCGGCHDPISLFSGTKNLFRDDLTNPIGLQEGVSCVTCHAIREVDVRGNADYVIHAPEPYLFERDTSGVGVWISNFLIRSYPKHHVESLSRRMFKSPEFCGACHKQFVDEEINNVGWVQLQNQYDNWRKSRWNHPGDPAKTIECRECHMPLVDSFDPARGDALDYNRSPDDGKHRSHRFLGANQFIPAHLELPGGKEQARLVEQWLRGEIDIPEIADKWRNGPVIPIQVLAPTRVRSGESITIEVALLNNKAGHDFPTGPLDIIQAWVELVVTDEQGREVFASGRLDDRAFIEPGSFVFKAEPVDRYGNLIDRHNLWEMVGVRYKRAMFPGYADQARYAFTVPSGVRQLHVKARLCYRKVNQFLLNFLFPDTTLTAPVTELSADSLVIQVLP</sequence>
<feature type="transmembrane region" description="Helical" evidence="1">
    <location>
        <begin position="75"/>
        <end position="99"/>
    </location>
</feature>
<dbReference type="Gene3D" id="1.10.1130.10">
    <property type="entry name" value="Flavocytochrome C3, Chain A"/>
    <property type="match status" value="1"/>
</dbReference>
<keyword evidence="1" id="KW-0812">Transmembrane</keyword>
<dbReference type="STRING" id="633813.SAMN04488087_1264"/>
<dbReference type="Pfam" id="PF13435">
    <property type="entry name" value="Cytochrome_C554"/>
    <property type="match status" value="1"/>
</dbReference>
<evidence type="ECO:0000313" key="3">
    <source>
        <dbReference type="EMBL" id="SHK49287.1"/>
    </source>
</evidence>
<feature type="domain" description="Cytochrome c-552/4" evidence="2">
    <location>
        <begin position="232"/>
        <end position="311"/>
    </location>
</feature>